<organism evidence="3 4">
    <name type="scientific">Lymnaea stagnalis</name>
    <name type="common">Great pond snail</name>
    <name type="synonym">Helix stagnalis</name>
    <dbReference type="NCBI Taxonomy" id="6523"/>
    <lineage>
        <taxon>Eukaryota</taxon>
        <taxon>Metazoa</taxon>
        <taxon>Spiralia</taxon>
        <taxon>Lophotrochozoa</taxon>
        <taxon>Mollusca</taxon>
        <taxon>Gastropoda</taxon>
        <taxon>Heterobranchia</taxon>
        <taxon>Euthyneura</taxon>
        <taxon>Panpulmonata</taxon>
        <taxon>Hygrophila</taxon>
        <taxon>Lymnaeoidea</taxon>
        <taxon>Lymnaeidae</taxon>
        <taxon>Lymnaea</taxon>
    </lineage>
</organism>
<feature type="region of interest" description="Disordered" evidence="1">
    <location>
        <begin position="704"/>
        <end position="735"/>
    </location>
</feature>
<dbReference type="InterPro" id="IPR018490">
    <property type="entry name" value="cNMP-bd_dom_sf"/>
</dbReference>
<evidence type="ECO:0000256" key="1">
    <source>
        <dbReference type="SAM" id="MobiDB-lite"/>
    </source>
</evidence>
<dbReference type="Proteomes" id="UP001497497">
    <property type="component" value="Unassembled WGS sequence"/>
</dbReference>
<comment type="caution">
    <text evidence="3">The sequence shown here is derived from an EMBL/GenBank/DDBJ whole genome shotgun (WGS) entry which is preliminary data.</text>
</comment>
<dbReference type="CDD" id="cd00038">
    <property type="entry name" value="CAP_ED"/>
    <property type="match status" value="1"/>
</dbReference>
<reference evidence="3 4" key="1">
    <citation type="submission" date="2024-04" db="EMBL/GenBank/DDBJ databases">
        <authorList>
            <consortium name="Genoscope - CEA"/>
            <person name="William W."/>
        </authorList>
    </citation>
    <scope>NUCLEOTIDE SEQUENCE [LARGE SCALE GENOMIC DNA]</scope>
</reference>
<dbReference type="PROSITE" id="PS50042">
    <property type="entry name" value="CNMP_BINDING_3"/>
    <property type="match status" value="1"/>
</dbReference>
<dbReference type="AlphaFoldDB" id="A0AAV2IE79"/>
<gene>
    <name evidence="3" type="ORF">GSLYS_00018658001</name>
</gene>
<dbReference type="PANTHER" id="PTHR23011">
    <property type="entry name" value="CYCLIC NUCLEOTIDE-BINDING DOMAIN CONTAINING PROTEIN"/>
    <property type="match status" value="1"/>
</dbReference>
<dbReference type="SUPFAM" id="SSF51206">
    <property type="entry name" value="cAMP-binding domain-like"/>
    <property type="match status" value="2"/>
</dbReference>
<proteinExistence type="predicted"/>
<evidence type="ECO:0000313" key="4">
    <source>
        <dbReference type="Proteomes" id="UP001497497"/>
    </source>
</evidence>
<dbReference type="InterPro" id="IPR018488">
    <property type="entry name" value="cNMP-bd_CS"/>
</dbReference>
<dbReference type="SMART" id="SM00100">
    <property type="entry name" value="cNMP"/>
    <property type="match status" value="1"/>
</dbReference>
<sequence>MQHNPLNPVPHQLGTFPRGILKTANTNKEARVGSTDQVTTAVDHDAKAAHTLRPESGRRDTSENQRRMLKVMRWSESDISRGPMGTPQRTRKLPAVGPPPGLGRVRSEFNPYDFYTRVNANHGMISEAKDKRLMPKTSDPGFKGHELKLRSAFFSNAKTEERLKEWTHEAYKNKMMQMFQRDPDGLGRLLQSSMSRATSRKTSAVDQFPEIIISRRSSQTNRPVRRGSVFWVPPSYDHLTEVERKQKRDLRKFRWYGLVIRCMCGLLMDMKKLSISKTQQSAHSEFLYIIAGPKTHAGQEGQGTESQHLLFDKSWFNRNRAWSRMPEWAQGVMQLPPDERTPDQIHHLKQLLMNMKSFRENLTDEMRDKMCQVVRYTKCDKGRVVLRQGHVGFDFYFIFSGSVFIQIDVYDEKNDTTFTNVENVLRTGEGFGEIALLGDGRRTASVICKEPTELCQIDKMTFLDLCPVLFNQQLQDKIDFARQFPLFEFWDQEMLRRLCFLSQVLDVPHSTVVEVNWATTNYAYFVMNGRLSMLKEFDVTEIVEKSSQTRGNTHVSSKKVVEGQRKKSKYTKFAHVGMLQKGQCSELAVLSIEPPKNLTRITLVSEGVKLFRVAVRTFLRISPRKNVEEYLKKVYKSPTFPLDEELRSMYVKDRSWAEFKRNIINTHQLERNGDVIASIPATLKGSTGWAKWPGYAVIPRLNKPQPKVESSSEVGYDESYEGDSECEPDDNDDDKAEVDAKPLKVVGADFLGPVEPDVKELSLTNDRTLTMPPPHTETMTTWRKNLANSDGLTVCNYVFGS</sequence>
<protein>
    <recommendedName>
        <fullName evidence="2">Cyclic nucleotide-binding domain-containing protein</fullName>
    </recommendedName>
</protein>
<feature type="compositionally biased region" description="Acidic residues" evidence="1">
    <location>
        <begin position="715"/>
        <end position="735"/>
    </location>
</feature>
<dbReference type="InterPro" id="IPR000595">
    <property type="entry name" value="cNMP-bd_dom"/>
</dbReference>
<evidence type="ECO:0000259" key="2">
    <source>
        <dbReference type="PROSITE" id="PS50042"/>
    </source>
</evidence>
<dbReference type="PANTHER" id="PTHR23011:SF42">
    <property type="entry name" value="CYCLIC NUCLEOTIDE-BINDING DOMAIN-CONTAINING PROTEIN"/>
    <property type="match status" value="1"/>
</dbReference>
<dbReference type="Pfam" id="PF00027">
    <property type="entry name" value="cNMP_binding"/>
    <property type="match status" value="1"/>
</dbReference>
<dbReference type="EMBL" id="CAXITT010000685">
    <property type="protein sequence ID" value="CAL1545175.1"/>
    <property type="molecule type" value="Genomic_DNA"/>
</dbReference>
<name>A0AAV2IE79_LYMST</name>
<dbReference type="PROSITE" id="PS00889">
    <property type="entry name" value="CNMP_BINDING_2"/>
    <property type="match status" value="1"/>
</dbReference>
<feature type="region of interest" description="Disordered" evidence="1">
    <location>
        <begin position="78"/>
        <end position="104"/>
    </location>
</feature>
<dbReference type="InterPro" id="IPR014710">
    <property type="entry name" value="RmlC-like_jellyroll"/>
</dbReference>
<evidence type="ECO:0000313" key="3">
    <source>
        <dbReference type="EMBL" id="CAL1545175.1"/>
    </source>
</evidence>
<accession>A0AAV2IE79</accession>
<feature type="domain" description="Cyclic nucleotide-binding" evidence="2">
    <location>
        <begin position="358"/>
        <end position="465"/>
    </location>
</feature>
<dbReference type="Gene3D" id="2.60.120.10">
    <property type="entry name" value="Jelly Rolls"/>
    <property type="match status" value="2"/>
</dbReference>
<keyword evidence="4" id="KW-1185">Reference proteome</keyword>